<dbReference type="GO" id="GO:0015853">
    <property type="term" value="P:adenine transport"/>
    <property type="evidence" value="ECO:0007669"/>
    <property type="project" value="TreeGrafter"/>
</dbReference>
<evidence type="ECO:0000256" key="6">
    <source>
        <dbReference type="ARBA" id="ARBA00023136"/>
    </source>
</evidence>
<dbReference type="InParanoid" id="A0A1Y2GFA3"/>
<keyword evidence="3" id="KW-0813">Transport</keyword>
<feature type="transmembrane region" description="Helical" evidence="8">
    <location>
        <begin position="267"/>
        <end position="298"/>
    </location>
</feature>
<organism evidence="9 10">
    <name type="scientific">Lobosporangium transversale</name>
    <dbReference type="NCBI Taxonomy" id="64571"/>
    <lineage>
        <taxon>Eukaryota</taxon>
        <taxon>Fungi</taxon>
        <taxon>Fungi incertae sedis</taxon>
        <taxon>Mucoromycota</taxon>
        <taxon>Mortierellomycotina</taxon>
        <taxon>Mortierellomycetes</taxon>
        <taxon>Mortierellales</taxon>
        <taxon>Mortierellaceae</taxon>
        <taxon>Lobosporangium</taxon>
    </lineage>
</organism>
<dbReference type="Pfam" id="PF00860">
    <property type="entry name" value="Xan_ur_permease"/>
    <property type="match status" value="1"/>
</dbReference>
<evidence type="ECO:0000313" key="9">
    <source>
        <dbReference type="EMBL" id="ORZ09134.1"/>
    </source>
</evidence>
<dbReference type="PANTHER" id="PTHR43337:SF1">
    <property type="entry name" value="XANTHINE_URACIL PERMEASE C887.17-RELATED"/>
    <property type="match status" value="1"/>
</dbReference>
<reference evidence="9 10" key="1">
    <citation type="submission" date="2016-07" db="EMBL/GenBank/DDBJ databases">
        <title>Pervasive Adenine N6-methylation of Active Genes in Fungi.</title>
        <authorList>
            <consortium name="DOE Joint Genome Institute"/>
            <person name="Mondo S.J."/>
            <person name="Dannebaum R.O."/>
            <person name="Kuo R.C."/>
            <person name="Labutti K."/>
            <person name="Haridas S."/>
            <person name="Kuo A."/>
            <person name="Salamov A."/>
            <person name="Ahrendt S.R."/>
            <person name="Lipzen A."/>
            <person name="Sullivan W."/>
            <person name="Andreopoulos W.B."/>
            <person name="Clum A."/>
            <person name="Lindquist E."/>
            <person name="Daum C."/>
            <person name="Ramamoorthy G.K."/>
            <person name="Gryganskyi A."/>
            <person name="Culley D."/>
            <person name="Magnuson J.K."/>
            <person name="James T.Y."/>
            <person name="O'Malley M.A."/>
            <person name="Stajich J.E."/>
            <person name="Spatafora J.W."/>
            <person name="Visel A."/>
            <person name="Grigoriev I.V."/>
        </authorList>
    </citation>
    <scope>NUCLEOTIDE SEQUENCE [LARGE SCALE GENOMIC DNA]</scope>
    <source>
        <strain evidence="9 10">NRRL 3116</strain>
    </source>
</reference>
<protein>
    <submittedName>
        <fullName evidence="9">Permease family-domain-containing protein</fullName>
    </submittedName>
</protein>
<dbReference type="InterPro" id="IPR045018">
    <property type="entry name" value="Azg-like"/>
</dbReference>
<dbReference type="EMBL" id="MCFF01000035">
    <property type="protein sequence ID" value="ORZ09134.1"/>
    <property type="molecule type" value="Genomic_DNA"/>
</dbReference>
<keyword evidence="5 8" id="KW-1133">Transmembrane helix</keyword>
<evidence type="ECO:0000256" key="3">
    <source>
        <dbReference type="ARBA" id="ARBA00022448"/>
    </source>
</evidence>
<dbReference type="GeneID" id="33569846"/>
<evidence type="ECO:0000256" key="1">
    <source>
        <dbReference type="ARBA" id="ARBA00004127"/>
    </source>
</evidence>
<keyword evidence="4 8" id="KW-0812">Transmembrane</keyword>
<evidence type="ECO:0000313" key="10">
    <source>
        <dbReference type="Proteomes" id="UP000193648"/>
    </source>
</evidence>
<dbReference type="FunCoup" id="A0A1Y2GFA3">
    <property type="interactions" value="51"/>
</dbReference>
<feature type="transmembrane region" description="Helical" evidence="8">
    <location>
        <begin position="492"/>
        <end position="513"/>
    </location>
</feature>
<comment type="similarity">
    <text evidence="2">Belongs to the nucleobase:cation symporter-2 (NCS2) (TC 2.A.40) family. Azg-like subfamily.</text>
</comment>
<keyword evidence="10" id="KW-1185">Reference proteome</keyword>
<dbReference type="AlphaFoldDB" id="A0A1Y2GFA3"/>
<dbReference type="GO" id="GO:0015854">
    <property type="term" value="P:guanine transport"/>
    <property type="evidence" value="ECO:0007669"/>
    <property type="project" value="TreeGrafter"/>
</dbReference>
<accession>A0A1Y2GFA3</accession>
<feature type="region of interest" description="Disordered" evidence="7">
    <location>
        <begin position="607"/>
        <end position="668"/>
    </location>
</feature>
<comment type="caution">
    <text evidence="9">The sequence shown here is derived from an EMBL/GenBank/DDBJ whole genome shotgun (WGS) entry which is preliminary data.</text>
</comment>
<feature type="transmembrane region" description="Helical" evidence="8">
    <location>
        <begin position="171"/>
        <end position="191"/>
    </location>
</feature>
<dbReference type="OrthoDB" id="431212at2759"/>
<keyword evidence="6 8" id="KW-0472">Membrane</keyword>
<feature type="compositionally biased region" description="Low complexity" evidence="7">
    <location>
        <begin position="609"/>
        <end position="618"/>
    </location>
</feature>
<feature type="transmembrane region" description="Helical" evidence="8">
    <location>
        <begin position="423"/>
        <end position="445"/>
    </location>
</feature>
<evidence type="ECO:0000256" key="5">
    <source>
        <dbReference type="ARBA" id="ARBA00022989"/>
    </source>
</evidence>
<dbReference type="GO" id="GO:0005345">
    <property type="term" value="F:purine nucleobase transmembrane transporter activity"/>
    <property type="evidence" value="ECO:0007669"/>
    <property type="project" value="TreeGrafter"/>
</dbReference>
<feature type="transmembrane region" description="Helical" evidence="8">
    <location>
        <begin position="344"/>
        <end position="367"/>
    </location>
</feature>
<feature type="transmembrane region" description="Helical" evidence="8">
    <location>
        <begin position="203"/>
        <end position="220"/>
    </location>
</feature>
<name>A0A1Y2GFA3_9FUNG</name>
<dbReference type="GO" id="GO:0005886">
    <property type="term" value="C:plasma membrane"/>
    <property type="evidence" value="ECO:0007669"/>
    <property type="project" value="TreeGrafter"/>
</dbReference>
<dbReference type="InterPro" id="IPR006043">
    <property type="entry name" value="NCS2"/>
</dbReference>
<sequence>MTGIVARLNTAIAKSFIGRWFLLEGSSHPRARANTRFSTEIRAGFATFVTMAYIISVNALIISDTGGTCECDFDPMDPLKGGAAAAGGGVPGASAANRIAYCGSNPEYMACVDIIRKDMIVATAAMACIASTAIGIFSNLPLGLAPGMGINAYFTYTVVGKFGSGKISYRVALAAVFIEGIIFLILSILGLRQWLARCIPRNIKVATGVGIGIYLTFIGMQSSAGIGLIRADPATLVTLGGCNAEYLDASGVCTAGRMESPRTWMGVLGLFLISILGMYRVKGSILIGILFVAIVSWFRNTEVTYFPYDAAGNSRFDYFKQVVNFHTIQKTLGVMQFELNSGEFWLALITFLYVDILDTTGTMFSMAQFAGFMDPKTGDFEGSTPAFITDALCVSLGAVFGTSDVTAFVESGAGITEGGRTGLTAVMTGFCFFISLFFAPIFSAIPPWATGPALIFVGSLMTKSVTDINFNYVGDSIPAFLTLVMMPLTYNIAYGLLAGLLAAIVINGTVFIIEKLSRGRLVPPNKNERDPIMSFRMGPQGEGVLPPWLVRLIRRFKGQDPLEHVEHGIGAGASQETLPTPDTKVTSHIKDASVSAGADTGVGAGAGAGASANRSNGDGAIGSTGDVEINKEKISENQPSTTSGAEYAQTRRTSHHRVNTGSDRRDDL</sequence>
<evidence type="ECO:0000256" key="4">
    <source>
        <dbReference type="ARBA" id="ARBA00022692"/>
    </source>
</evidence>
<evidence type="ECO:0000256" key="2">
    <source>
        <dbReference type="ARBA" id="ARBA00005697"/>
    </source>
</evidence>
<dbReference type="Proteomes" id="UP000193648">
    <property type="component" value="Unassembled WGS sequence"/>
</dbReference>
<dbReference type="STRING" id="64571.A0A1Y2GFA3"/>
<gene>
    <name evidence="9" type="ORF">BCR41DRAFT_388469</name>
</gene>
<dbReference type="GO" id="GO:0012505">
    <property type="term" value="C:endomembrane system"/>
    <property type="evidence" value="ECO:0007669"/>
    <property type="project" value="UniProtKB-SubCell"/>
</dbReference>
<comment type="subcellular location">
    <subcellularLocation>
        <location evidence="1">Endomembrane system</location>
        <topology evidence="1">Multi-pass membrane protein</topology>
    </subcellularLocation>
</comment>
<proteinExistence type="inferred from homology"/>
<dbReference type="RefSeq" id="XP_021878761.1">
    <property type="nucleotide sequence ID" value="XM_022028003.1"/>
</dbReference>
<dbReference type="PANTHER" id="PTHR43337">
    <property type="entry name" value="XANTHINE/URACIL PERMEASE C887.17-RELATED"/>
    <property type="match status" value="1"/>
</dbReference>
<evidence type="ECO:0000256" key="7">
    <source>
        <dbReference type="SAM" id="MobiDB-lite"/>
    </source>
</evidence>
<feature type="transmembrane region" description="Helical" evidence="8">
    <location>
        <begin position="119"/>
        <end position="137"/>
    </location>
</feature>
<evidence type="ECO:0000256" key="8">
    <source>
        <dbReference type="SAM" id="Phobius"/>
    </source>
</evidence>